<dbReference type="CDD" id="cd05233">
    <property type="entry name" value="SDR_c"/>
    <property type="match status" value="1"/>
</dbReference>
<dbReference type="InterPro" id="IPR020904">
    <property type="entry name" value="Sc_DH/Rdtase_CS"/>
</dbReference>
<dbReference type="SMART" id="SM00822">
    <property type="entry name" value="PKS_KR"/>
    <property type="match status" value="1"/>
</dbReference>
<accession>A0A0F4XVD6</accession>
<dbReference type="Proteomes" id="UP000033662">
    <property type="component" value="Unassembled WGS sequence"/>
</dbReference>
<dbReference type="AlphaFoldDB" id="A0A0F4XVD6"/>
<keyword evidence="2" id="KW-0560">Oxidoreductase</keyword>
<gene>
    <name evidence="5" type="ORF">VP02_00595</name>
</gene>
<dbReference type="InterPro" id="IPR002347">
    <property type="entry name" value="SDR_fam"/>
</dbReference>
<evidence type="ECO:0000259" key="4">
    <source>
        <dbReference type="SMART" id="SM00822"/>
    </source>
</evidence>
<evidence type="ECO:0000313" key="5">
    <source>
        <dbReference type="EMBL" id="KKA09894.1"/>
    </source>
</evidence>
<dbReference type="PANTHER" id="PTHR24321">
    <property type="entry name" value="DEHYDROGENASES, SHORT CHAIN"/>
    <property type="match status" value="1"/>
</dbReference>
<keyword evidence="3" id="KW-0520">NAD</keyword>
<dbReference type="OrthoDB" id="9803628at2"/>
<evidence type="ECO:0000256" key="1">
    <source>
        <dbReference type="ARBA" id="ARBA00006484"/>
    </source>
</evidence>
<name>A0A0F4XVD6_9PSED</name>
<sequence>MSNDIRVVVISGAGSGIGQATAVHFARSNFCVIGCDLSQSGLEDTAQKIGTGNFHSRVVNVSRENEVGELFEFVKSLKLPLHAVIPCAGVARTGLAHDLSREEWEFTLGVNLTGTWLMAKYSMPIFMKQKGGAFVAVGSDASVRGASGYAAYCASKHGVLGLVRCLALDYGPLGIRSNAVCPGFVQTPMMDSLFAEAIDPEAEMKSYAKEVPLGRFALPVEVAKVIFHLASDEANYTNGIVYSLDGGATAGHFG</sequence>
<dbReference type="PANTHER" id="PTHR24321:SF8">
    <property type="entry name" value="ESTRADIOL 17-BETA-DEHYDROGENASE 8-RELATED"/>
    <property type="match status" value="1"/>
</dbReference>
<protein>
    <recommendedName>
        <fullName evidence="4">Ketoreductase domain-containing protein</fullName>
    </recommendedName>
</protein>
<evidence type="ECO:0000313" key="6">
    <source>
        <dbReference type="Proteomes" id="UP000033662"/>
    </source>
</evidence>
<feature type="domain" description="Ketoreductase" evidence="4">
    <location>
        <begin position="6"/>
        <end position="178"/>
    </location>
</feature>
<dbReference type="SUPFAM" id="SSF51735">
    <property type="entry name" value="NAD(P)-binding Rossmann-fold domains"/>
    <property type="match status" value="1"/>
</dbReference>
<dbReference type="GO" id="GO:0016491">
    <property type="term" value="F:oxidoreductase activity"/>
    <property type="evidence" value="ECO:0007669"/>
    <property type="project" value="UniProtKB-KW"/>
</dbReference>
<dbReference type="EMBL" id="JZXC01000001">
    <property type="protein sequence ID" value="KKA09894.1"/>
    <property type="molecule type" value="Genomic_DNA"/>
</dbReference>
<proteinExistence type="inferred from homology"/>
<dbReference type="InterPro" id="IPR057326">
    <property type="entry name" value="KR_dom"/>
</dbReference>
<dbReference type="Pfam" id="PF13561">
    <property type="entry name" value="adh_short_C2"/>
    <property type="match status" value="1"/>
</dbReference>
<reference evidence="5 6" key="1">
    <citation type="submission" date="2015-03" db="EMBL/GenBank/DDBJ databases">
        <title>Pseudomonas fluorescens 1855-344 Genome sequencing and assembly.</title>
        <authorList>
            <person name="Eng W.W.H."/>
            <person name="Gan H.M."/>
            <person name="Savka M.A."/>
        </authorList>
    </citation>
    <scope>NUCLEOTIDE SEQUENCE [LARGE SCALE GENOMIC DNA]</scope>
    <source>
        <strain evidence="5 6">1855-344</strain>
    </source>
</reference>
<dbReference type="PROSITE" id="PS00061">
    <property type="entry name" value="ADH_SHORT"/>
    <property type="match status" value="1"/>
</dbReference>
<organism evidence="5 6">
    <name type="scientific">Pseudomonas kilonensis</name>
    <dbReference type="NCBI Taxonomy" id="132476"/>
    <lineage>
        <taxon>Bacteria</taxon>
        <taxon>Pseudomonadati</taxon>
        <taxon>Pseudomonadota</taxon>
        <taxon>Gammaproteobacteria</taxon>
        <taxon>Pseudomonadales</taxon>
        <taxon>Pseudomonadaceae</taxon>
        <taxon>Pseudomonas</taxon>
    </lineage>
</organism>
<evidence type="ECO:0000256" key="3">
    <source>
        <dbReference type="ARBA" id="ARBA00023027"/>
    </source>
</evidence>
<comment type="similarity">
    <text evidence="1">Belongs to the short-chain dehydrogenases/reductases (SDR) family.</text>
</comment>
<dbReference type="Gene3D" id="3.40.50.720">
    <property type="entry name" value="NAD(P)-binding Rossmann-like Domain"/>
    <property type="match status" value="1"/>
</dbReference>
<dbReference type="PATRIC" id="fig|132476.4.peg.128"/>
<comment type="caution">
    <text evidence="5">The sequence shown here is derived from an EMBL/GenBank/DDBJ whole genome shotgun (WGS) entry which is preliminary data.</text>
</comment>
<evidence type="ECO:0000256" key="2">
    <source>
        <dbReference type="ARBA" id="ARBA00023002"/>
    </source>
</evidence>
<dbReference type="PRINTS" id="PR00081">
    <property type="entry name" value="GDHRDH"/>
</dbReference>
<dbReference type="InterPro" id="IPR036291">
    <property type="entry name" value="NAD(P)-bd_dom_sf"/>
</dbReference>
<dbReference type="FunFam" id="3.40.50.720:FF:000084">
    <property type="entry name" value="Short-chain dehydrogenase reductase"/>
    <property type="match status" value="1"/>
</dbReference>